<gene>
    <name evidence="2" type="ORF">GCM10025874_25150</name>
</gene>
<evidence type="ECO:0000259" key="1">
    <source>
        <dbReference type="Pfam" id="PF09588"/>
    </source>
</evidence>
<dbReference type="Gene3D" id="3.90.320.10">
    <property type="match status" value="1"/>
</dbReference>
<dbReference type="AlphaFoldDB" id="A0AA37UME3"/>
<dbReference type="Pfam" id="PF09588">
    <property type="entry name" value="YqaJ"/>
    <property type="match status" value="1"/>
</dbReference>
<dbReference type="EMBL" id="BSUL01000001">
    <property type="protein sequence ID" value="GMA29262.1"/>
    <property type="molecule type" value="Genomic_DNA"/>
</dbReference>
<dbReference type="InterPro" id="IPR019080">
    <property type="entry name" value="YqaJ_viral_recombinase"/>
</dbReference>
<name>A0AA37UME3_9MICO</name>
<keyword evidence="3" id="KW-1185">Reference proteome</keyword>
<accession>A0AA37UME3</accession>
<dbReference type="InterPro" id="IPR011604">
    <property type="entry name" value="PDDEXK-like_dom_sf"/>
</dbReference>
<dbReference type="SUPFAM" id="SSF52980">
    <property type="entry name" value="Restriction endonuclease-like"/>
    <property type="match status" value="1"/>
</dbReference>
<feature type="domain" description="YqaJ viral recombinase" evidence="1">
    <location>
        <begin position="110"/>
        <end position="232"/>
    </location>
</feature>
<protein>
    <recommendedName>
        <fullName evidence="1">YqaJ viral recombinase domain-containing protein</fullName>
    </recommendedName>
</protein>
<dbReference type="Proteomes" id="UP001157160">
    <property type="component" value="Unassembled WGS sequence"/>
</dbReference>
<sequence>MTSSSAFDAGAGSVPLFGPASGPFDVAEAVLEAAPVRNASPQPASAPVSPVDLDPGIAQRAAAAAAPLLIVSAPQPEGIREQQARQSLDPSAMVDHRSRIVAYSDDRVSWIRARSRGITATDVAKLTSESAVKSVLWEKLNGSGFGGNAYTEHGRRREPVIARWVFDEHGIAASNALFHAFEAPQHLATPDGVVSRGSGSVELAEIKTTSKPWRSIPRGYLRQIWWQQYVLGAERTLLVWEQHKDFRVLDEVPQCRWIERDEAQISTLIRYAEMVLDGLEVARSRGY</sequence>
<dbReference type="InterPro" id="IPR011335">
    <property type="entry name" value="Restrct_endonuc-II-like"/>
</dbReference>
<evidence type="ECO:0000313" key="2">
    <source>
        <dbReference type="EMBL" id="GMA29262.1"/>
    </source>
</evidence>
<evidence type="ECO:0000313" key="3">
    <source>
        <dbReference type="Proteomes" id="UP001157160"/>
    </source>
</evidence>
<proteinExistence type="predicted"/>
<reference evidence="2 3" key="1">
    <citation type="journal article" date="2014" name="Int. J. Syst. Evol. Microbiol.">
        <title>Complete genome sequence of Corynebacterium casei LMG S-19264T (=DSM 44701T), isolated from a smear-ripened cheese.</title>
        <authorList>
            <consortium name="US DOE Joint Genome Institute (JGI-PGF)"/>
            <person name="Walter F."/>
            <person name="Albersmeier A."/>
            <person name="Kalinowski J."/>
            <person name="Ruckert C."/>
        </authorList>
    </citation>
    <scope>NUCLEOTIDE SEQUENCE [LARGE SCALE GENOMIC DNA]</scope>
    <source>
        <strain evidence="2 3">NBRC 112289</strain>
    </source>
</reference>
<organism evidence="2 3">
    <name type="scientific">Arenivirga flava</name>
    <dbReference type="NCBI Taxonomy" id="1930060"/>
    <lineage>
        <taxon>Bacteria</taxon>
        <taxon>Bacillati</taxon>
        <taxon>Actinomycetota</taxon>
        <taxon>Actinomycetes</taxon>
        <taxon>Micrococcales</taxon>
        <taxon>Microbacteriaceae</taxon>
        <taxon>Arenivirga</taxon>
    </lineage>
</organism>
<comment type="caution">
    <text evidence="2">The sequence shown here is derived from an EMBL/GenBank/DDBJ whole genome shotgun (WGS) entry which is preliminary data.</text>
</comment>
<dbReference type="RefSeq" id="WP_348520016.1">
    <property type="nucleotide sequence ID" value="NZ_BSUL01000001.1"/>
</dbReference>